<name>A0A3S0N5J6_9FLAO</name>
<evidence type="ECO:0000313" key="1">
    <source>
        <dbReference type="EMBL" id="RTZ49637.1"/>
    </source>
</evidence>
<proteinExistence type="predicted"/>
<sequence length="86" mass="10330">MWITTYDDLNWNILEFFIESEVNTVKNRMTGKKQQDEWEINGHINPDFKGFQYIDILSLLLQYFTVNKLKLPETGLRKLKLFILMS</sequence>
<organism evidence="1 2">
    <name type="scientific">Chryseobacterium arthrosphaerae</name>
    <dbReference type="NCBI Taxonomy" id="651561"/>
    <lineage>
        <taxon>Bacteria</taxon>
        <taxon>Pseudomonadati</taxon>
        <taxon>Bacteroidota</taxon>
        <taxon>Flavobacteriia</taxon>
        <taxon>Flavobacteriales</taxon>
        <taxon>Weeksellaceae</taxon>
        <taxon>Chryseobacterium group</taxon>
        <taxon>Chryseobacterium</taxon>
    </lineage>
</organism>
<dbReference type="EMBL" id="RYFC01000001">
    <property type="protein sequence ID" value="RTZ49637.1"/>
    <property type="molecule type" value="Genomic_DNA"/>
</dbReference>
<protein>
    <submittedName>
        <fullName evidence="1">Uncharacterized protein</fullName>
    </submittedName>
</protein>
<accession>A0A3S0N5J6</accession>
<evidence type="ECO:0000313" key="2">
    <source>
        <dbReference type="Proteomes" id="UP000276953"/>
    </source>
</evidence>
<gene>
    <name evidence="1" type="ORF">EJ377_04435</name>
</gene>
<dbReference type="Proteomes" id="UP000276953">
    <property type="component" value="Unassembled WGS sequence"/>
</dbReference>
<reference evidence="1 2" key="1">
    <citation type="submission" date="2018-12" db="EMBL/GenBank/DDBJ databases">
        <title>Draft Genome Sequence of Chryseobacterium arthrosphaerae strain ED882-96 Isolated from the Blood of a Patient with Liver Cirrhosis in Taiwan.</title>
        <authorList>
            <person name="Lin J.-N."/>
            <person name="Lai C.-H."/>
            <person name="Yang C.-H."/>
            <person name="Huang Y.-H."/>
        </authorList>
    </citation>
    <scope>NUCLEOTIDE SEQUENCE [LARGE SCALE GENOMIC DNA]</scope>
    <source>
        <strain evidence="1 2">ED882-96</strain>
    </source>
</reference>
<comment type="caution">
    <text evidence="1">The sequence shown here is derived from an EMBL/GenBank/DDBJ whole genome shotgun (WGS) entry which is preliminary data.</text>
</comment>
<dbReference type="AlphaFoldDB" id="A0A3S0N5J6"/>